<sequence length="534" mass="62046">MKTNILFISVIFLFATSCSDSFLDRTSLNNISEDTFWKTEEDALLGLAGCYDTFQSMYYEGPWGIGIMQYEAITDNAYFGWGHSLDDICRGIHTPQTGVIYDFFKMHYKGIARCNKFITNVESMVFDEAKKRRMLAEVKVLRANHYMHLSMTFGDVPLITEPQTVINANVPKTSRESIVSFIINDLKEAATALPTQDRIAGGEYGRLSKGAALGLLARVYLYNDMFTEAAKAAKDVIDMNYYELYPDYGRLFTPEAEQSKEIIMSACFERGIKPREGTRIGRWKGIVPPPFIVPLPDLLDDYYCIDGLPIDKSPLFKGDITQQPIYKDNVHNDFLKDTQRYVNRDPRMGFSIITHRTPWIKGEIIENGQVLYDAKNYTLTRCHFRKWVEETDLEMEDMPQDVYTLRYADILLMRAEALVRTGNYDYDEVLGLINQIRQRPTVMMPIVQDVEGKTKRLNSDELFEIIKHERRIELVYEGHRYYDLIRWGELERAWGEIFVPVNLRHYLGQKSLVWPLPEKEIEINDLLEQNELWK</sequence>
<dbReference type="Proteomes" id="UP000263754">
    <property type="component" value="Unassembled WGS sequence"/>
</dbReference>
<reference evidence="11 12" key="1">
    <citation type="submission" date="2018-08" db="EMBL/GenBank/DDBJ databases">
        <title>A genome reference for cultivated species of the human gut microbiota.</title>
        <authorList>
            <person name="Zou Y."/>
            <person name="Xue W."/>
            <person name="Luo G."/>
        </authorList>
    </citation>
    <scope>NUCLEOTIDE SEQUENCE [LARGE SCALE GENOMIC DNA]</scope>
    <source>
        <strain evidence="10 13">AF14-42</strain>
        <strain evidence="9 11">TF08-13</strain>
        <strain evidence="8 12">TM10-17</strain>
    </source>
</reference>
<comment type="subcellular location">
    <subcellularLocation>
        <location evidence="1">Cell outer membrane</location>
    </subcellularLocation>
</comment>
<dbReference type="GO" id="GO:0009279">
    <property type="term" value="C:cell outer membrane"/>
    <property type="evidence" value="ECO:0007669"/>
    <property type="project" value="UniProtKB-SubCell"/>
</dbReference>
<dbReference type="Pfam" id="PF07980">
    <property type="entry name" value="SusD_RagB"/>
    <property type="match status" value="1"/>
</dbReference>
<dbReference type="Pfam" id="PF14322">
    <property type="entry name" value="SusD-like_3"/>
    <property type="match status" value="1"/>
</dbReference>
<evidence type="ECO:0000256" key="5">
    <source>
        <dbReference type="ARBA" id="ARBA00023237"/>
    </source>
</evidence>
<evidence type="ECO:0000313" key="9">
    <source>
        <dbReference type="EMBL" id="RGL15983.1"/>
    </source>
</evidence>
<evidence type="ECO:0000256" key="3">
    <source>
        <dbReference type="ARBA" id="ARBA00022729"/>
    </source>
</evidence>
<dbReference type="SUPFAM" id="SSF48452">
    <property type="entry name" value="TPR-like"/>
    <property type="match status" value="1"/>
</dbReference>
<organism evidence="8 12">
    <name type="scientific">Bacteroides uniformis</name>
    <dbReference type="NCBI Taxonomy" id="820"/>
    <lineage>
        <taxon>Bacteria</taxon>
        <taxon>Pseudomonadati</taxon>
        <taxon>Bacteroidota</taxon>
        <taxon>Bacteroidia</taxon>
        <taxon>Bacteroidales</taxon>
        <taxon>Bacteroidaceae</taxon>
        <taxon>Bacteroides</taxon>
    </lineage>
</organism>
<evidence type="ECO:0000256" key="4">
    <source>
        <dbReference type="ARBA" id="ARBA00023136"/>
    </source>
</evidence>
<keyword evidence="4" id="KW-0472">Membrane</keyword>
<dbReference type="Gene3D" id="1.25.40.390">
    <property type="match status" value="1"/>
</dbReference>
<proteinExistence type="inferred from homology"/>
<evidence type="ECO:0000313" key="11">
    <source>
        <dbReference type="Proteomes" id="UP000260795"/>
    </source>
</evidence>
<dbReference type="PROSITE" id="PS51257">
    <property type="entry name" value="PROKAR_LIPOPROTEIN"/>
    <property type="match status" value="1"/>
</dbReference>
<protein>
    <submittedName>
        <fullName evidence="8">RagB/SusD family nutrient uptake outer membrane protein</fullName>
    </submittedName>
</protein>
<dbReference type="RefSeq" id="WP_117680827.1">
    <property type="nucleotide sequence ID" value="NZ_DAWEHH010000031.1"/>
</dbReference>
<evidence type="ECO:0000259" key="7">
    <source>
        <dbReference type="Pfam" id="PF14322"/>
    </source>
</evidence>
<gene>
    <name evidence="10" type="ORF">DWW14_05510</name>
    <name evidence="9" type="ORF">DXC80_04690</name>
    <name evidence="8" type="ORF">DXD90_17640</name>
</gene>
<comment type="caution">
    <text evidence="8">The sequence shown here is derived from an EMBL/GenBank/DDBJ whole genome shotgun (WGS) entry which is preliminary data.</text>
</comment>
<keyword evidence="3" id="KW-0732">Signal</keyword>
<dbReference type="InterPro" id="IPR033985">
    <property type="entry name" value="SusD-like_N"/>
</dbReference>
<dbReference type="InterPro" id="IPR011990">
    <property type="entry name" value="TPR-like_helical_dom_sf"/>
</dbReference>
<name>A0A374MMZ0_BACUN</name>
<evidence type="ECO:0000256" key="1">
    <source>
        <dbReference type="ARBA" id="ARBA00004442"/>
    </source>
</evidence>
<dbReference type="InterPro" id="IPR012944">
    <property type="entry name" value="SusD_RagB_dom"/>
</dbReference>
<feature type="domain" description="RagB/SusD" evidence="6">
    <location>
        <begin position="291"/>
        <end position="533"/>
    </location>
</feature>
<dbReference type="AlphaFoldDB" id="A0A374MMZ0"/>
<accession>A0A374MMZ0</accession>
<dbReference type="EMBL" id="QRZC01000005">
    <property type="protein sequence ID" value="RGV43997.1"/>
    <property type="molecule type" value="Genomic_DNA"/>
</dbReference>
<keyword evidence="5" id="KW-0998">Cell outer membrane</keyword>
<evidence type="ECO:0000259" key="6">
    <source>
        <dbReference type="Pfam" id="PF07980"/>
    </source>
</evidence>
<dbReference type="CDD" id="cd08977">
    <property type="entry name" value="SusD"/>
    <property type="match status" value="1"/>
</dbReference>
<dbReference type="Proteomes" id="UP000260795">
    <property type="component" value="Unassembled WGS sequence"/>
</dbReference>
<evidence type="ECO:0000313" key="10">
    <source>
        <dbReference type="EMBL" id="RGV43997.1"/>
    </source>
</evidence>
<feature type="domain" description="SusD-like N-terminal" evidence="7">
    <location>
        <begin position="94"/>
        <end position="221"/>
    </location>
</feature>
<comment type="similarity">
    <text evidence="2">Belongs to the SusD family.</text>
</comment>
<dbReference type="Proteomes" id="UP000285343">
    <property type="component" value="Unassembled WGS sequence"/>
</dbReference>
<dbReference type="EMBL" id="QSRK01000005">
    <property type="protein sequence ID" value="RGL15983.1"/>
    <property type="molecule type" value="Genomic_DNA"/>
</dbReference>
<evidence type="ECO:0000313" key="12">
    <source>
        <dbReference type="Proteomes" id="UP000263754"/>
    </source>
</evidence>
<evidence type="ECO:0000313" key="13">
    <source>
        <dbReference type="Proteomes" id="UP000285343"/>
    </source>
</evidence>
<evidence type="ECO:0000313" key="8">
    <source>
        <dbReference type="EMBL" id="RGI72675.1"/>
    </source>
</evidence>
<dbReference type="EMBL" id="QSOF01000031">
    <property type="protein sequence ID" value="RGI72675.1"/>
    <property type="molecule type" value="Genomic_DNA"/>
</dbReference>
<evidence type="ECO:0000256" key="2">
    <source>
        <dbReference type="ARBA" id="ARBA00006275"/>
    </source>
</evidence>